<dbReference type="Pfam" id="PF26468">
    <property type="entry name" value="GIY_YIG_3"/>
    <property type="match status" value="1"/>
</dbReference>
<evidence type="ECO:0000313" key="3">
    <source>
        <dbReference type="EMBL" id="GAG69819.1"/>
    </source>
</evidence>
<protein>
    <recommendedName>
        <fullName evidence="4">GIY-YIG domain-containing protein</fullName>
    </recommendedName>
</protein>
<evidence type="ECO:0008006" key="4">
    <source>
        <dbReference type="Google" id="ProtNLM"/>
    </source>
</evidence>
<dbReference type="InterPro" id="IPR049251">
    <property type="entry name" value="DUF6884"/>
</dbReference>
<dbReference type="EMBL" id="BART01000290">
    <property type="protein sequence ID" value="GAG69819.1"/>
    <property type="molecule type" value="Genomic_DNA"/>
</dbReference>
<reference evidence="3" key="1">
    <citation type="journal article" date="2014" name="Front. Microbiol.">
        <title>High frequency of phylogenetically diverse reductive dehalogenase-homologous genes in deep subseafloor sedimentary metagenomes.</title>
        <authorList>
            <person name="Kawai M."/>
            <person name="Futagami T."/>
            <person name="Toyoda A."/>
            <person name="Takaki Y."/>
            <person name="Nishi S."/>
            <person name="Hori S."/>
            <person name="Arai W."/>
            <person name="Tsubouchi T."/>
            <person name="Morono Y."/>
            <person name="Uchiyama I."/>
            <person name="Ito T."/>
            <person name="Fujiyama A."/>
            <person name="Inagaki F."/>
            <person name="Takami H."/>
        </authorList>
    </citation>
    <scope>NUCLEOTIDE SEQUENCE</scope>
    <source>
        <strain evidence="3">Expedition CK06-06</strain>
    </source>
</reference>
<accession>X0ZK73</accession>
<dbReference type="AlphaFoldDB" id="X0ZK73"/>
<gene>
    <name evidence="3" type="ORF">S01H4_01560</name>
</gene>
<evidence type="ECO:0000259" key="2">
    <source>
        <dbReference type="Pfam" id="PF26468"/>
    </source>
</evidence>
<dbReference type="InterPro" id="IPR058782">
    <property type="entry name" value="GIY_YIG_3"/>
</dbReference>
<feature type="domain" description="DUF6884" evidence="1">
    <location>
        <begin position="4"/>
        <end position="134"/>
    </location>
</feature>
<dbReference type="Pfam" id="PF21818">
    <property type="entry name" value="DUF6884"/>
    <property type="match status" value="1"/>
</dbReference>
<feature type="domain" description="GIY-YIG" evidence="2">
    <location>
        <begin position="165"/>
        <end position="368"/>
    </location>
</feature>
<proteinExistence type="predicted"/>
<organism evidence="3">
    <name type="scientific">marine sediment metagenome</name>
    <dbReference type="NCBI Taxonomy" id="412755"/>
    <lineage>
        <taxon>unclassified sequences</taxon>
        <taxon>metagenomes</taxon>
        <taxon>ecological metagenomes</taxon>
    </lineage>
</organism>
<name>X0ZK73_9ZZZZ</name>
<sequence length="374" mass="43922">MKKIILISCASKKINKKIKAQDLYISALFQKNLQYAKSLNPDKIFILSAKYGLLKLDKEVEPYDKTLNRMRSYEIKEWANSVLSQLQKVVDLNKDEFVFLAGDNYRKFLLPSINNYKIPMLGLGIGKQLKWLKEKIKVSEICHTIHQWFNGRKIHYYHQMYNSMEKHSLSQWFNEQEIPKNGIYILFEKGECAHSTDRIVRIGTHTGKNKLRSRLKEHLNENKDRSIFRKNIGRALLNKDNDPFIEQWNKNNLTKKNEKALDSNSVEFIKQKEIKEKVKEIEKRVTKYIIDNISFVTFQIDDKDKRLELESKIISTVSCCDECKPFPNWLGLSSPKEKIRKSGLWLVNELCKTPLSESDLKELKNILENAGYNI</sequence>
<comment type="caution">
    <text evidence="3">The sequence shown here is derived from an EMBL/GenBank/DDBJ whole genome shotgun (WGS) entry which is preliminary data.</text>
</comment>
<evidence type="ECO:0000259" key="1">
    <source>
        <dbReference type="Pfam" id="PF21818"/>
    </source>
</evidence>